<sequence>MELITFKPVVDIKINKFDLLEYYKSNGIVDFPKLKNGEPHMGMSYNQKQLDLLTKMKKEEMLKKYELYLQDLFNKKQMVMMKQKKEEIERESENCPICYDPLTSMSVLKCGHIFCVTCTISHFRQGDSCPLCRTQICLKPPLKKSVMPLEMSDELITQLLNKDEPERMYASMEKYIENRLKDFKRNSIDSTLLSLEFCNELESIMRDLAESINEWYE</sequence>
<evidence type="ECO:0000313" key="2">
    <source>
        <dbReference type="EMBL" id="QHU05660.1"/>
    </source>
</evidence>
<dbReference type="Gene3D" id="3.30.40.10">
    <property type="entry name" value="Zinc/RING finger domain, C3HC4 (zinc finger)"/>
    <property type="match status" value="1"/>
</dbReference>
<dbReference type="InterPro" id="IPR013083">
    <property type="entry name" value="Znf_RING/FYVE/PHD"/>
</dbReference>
<proteinExistence type="predicted"/>
<dbReference type="Pfam" id="PF13923">
    <property type="entry name" value="zf-C3HC4_2"/>
    <property type="match status" value="1"/>
</dbReference>
<dbReference type="PANTHER" id="PTHR23041:SF78">
    <property type="entry name" value="E3 UBIQUITIN-PROTEIN LIGASE RNF4"/>
    <property type="match status" value="1"/>
</dbReference>
<dbReference type="EMBL" id="MN740417">
    <property type="protein sequence ID" value="QHU05660.1"/>
    <property type="molecule type" value="Genomic_DNA"/>
</dbReference>
<evidence type="ECO:0000259" key="1">
    <source>
        <dbReference type="PROSITE" id="PS50089"/>
    </source>
</evidence>
<reference evidence="2" key="1">
    <citation type="journal article" date="2020" name="Nature">
        <title>Giant virus diversity and host interactions through global metagenomics.</title>
        <authorList>
            <person name="Schulz F."/>
            <person name="Roux S."/>
            <person name="Paez-Espino D."/>
            <person name="Jungbluth S."/>
            <person name="Walsh D.A."/>
            <person name="Denef V.J."/>
            <person name="McMahon K.D."/>
            <person name="Konstantinidis K.T."/>
            <person name="Eloe-Fadrosh E.A."/>
            <person name="Kyrpides N.C."/>
            <person name="Woyke T."/>
        </authorList>
    </citation>
    <scope>NUCLEOTIDE SEQUENCE</scope>
    <source>
        <strain evidence="2">GVMAG-M-3300027736-24</strain>
    </source>
</reference>
<organism evidence="2">
    <name type="scientific">viral metagenome</name>
    <dbReference type="NCBI Taxonomy" id="1070528"/>
    <lineage>
        <taxon>unclassified sequences</taxon>
        <taxon>metagenomes</taxon>
        <taxon>organismal metagenomes</taxon>
    </lineage>
</organism>
<dbReference type="SMART" id="SM00184">
    <property type="entry name" value="RING"/>
    <property type="match status" value="1"/>
</dbReference>
<feature type="domain" description="RING-type" evidence="1">
    <location>
        <begin position="95"/>
        <end position="133"/>
    </location>
</feature>
<name>A0A6C0JLM9_9ZZZZ</name>
<dbReference type="PANTHER" id="PTHR23041">
    <property type="entry name" value="RING FINGER DOMAIN-CONTAINING"/>
    <property type="match status" value="1"/>
</dbReference>
<dbReference type="AlphaFoldDB" id="A0A6C0JLM9"/>
<protein>
    <recommendedName>
        <fullName evidence="1">RING-type domain-containing protein</fullName>
    </recommendedName>
</protein>
<dbReference type="InterPro" id="IPR001841">
    <property type="entry name" value="Znf_RING"/>
</dbReference>
<dbReference type="InterPro" id="IPR047134">
    <property type="entry name" value="RNF4"/>
</dbReference>
<accession>A0A6C0JLM9</accession>
<dbReference type="PROSITE" id="PS50089">
    <property type="entry name" value="ZF_RING_2"/>
    <property type="match status" value="1"/>
</dbReference>
<dbReference type="SUPFAM" id="SSF57850">
    <property type="entry name" value="RING/U-box"/>
    <property type="match status" value="1"/>
</dbReference>